<keyword evidence="1" id="KW-1133">Transmembrane helix</keyword>
<dbReference type="AlphaFoldDB" id="H0I1C4"/>
<keyword evidence="3" id="KW-1185">Reference proteome</keyword>
<evidence type="ECO:0000313" key="2">
    <source>
        <dbReference type="EMBL" id="EHK53190.1"/>
    </source>
</evidence>
<reference evidence="2 3" key="1">
    <citation type="journal article" date="2012" name="J. Bacteriol.">
        <title>Draft Genome Sequence of Mesorhizobium alhagi CCNWXJ12-2T, a Novel Salt-Resistant Species Isolated from the Desert of Northwestern China.</title>
        <authorList>
            <person name="Zhou M."/>
            <person name="Chen W."/>
            <person name="Chen H."/>
            <person name="Wei G."/>
        </authorList>
    </citation>
    <scope>NUCLEOTIDE SEQUENCE [LARGE SCALE GENOMIC DNA]</scope>
    <source>
        <strain evidence="2 3">CCNWXJ12-2</strain>
    </source>
</reference>
<organism evidence="2 3">
    <name type="scientific">Mesorhizobium alhagi CCNWXJ12-2</name>
    <dbReference type="NCBI Taxonomy" id="1107882"/>
    <lineage>
        <taxon>Bacteria</taxon>
        <taxon>Pseudomonadati</taxon>
        <taxon>Pseudomonadota</taxon>
        <taxon>Alphaproteobacteria</taxon>
        <taxon>Hyphomicrobiales</taxon>
        <taxon>Phyllobacteriaceae</taxon>
        <taxon>Allomesorhizobium</taxon>
    </lineage>
</organism>
<gene>
    <name evidence="2" type="ORF">MAXJ12_31307</name>
</gene>
<evidence type="ECO:0000256" key="1">
    <source>
        <dbReference type="SAM" id="Phobius"/>
    </source>
</evidence>
<keyword evidence="1" id="KW-0812">Transmembrane</keyword>
<proteinExistence type="predicted"/>
<evidence type="ECO:0000313" key="3">
    <source>
        <dbReference type="Proteomes" id="UP000003250"/>
    </source>
</evidence>
<name>H0I1C4_9HYPH</name>
<dbReference type="RefSeq" id="WP_008839831.1">
    <property type="nucleotide sequence ID" value="NZ_AHAM01000280.1"/>
</dbReference>
<sequence length="46" mass="4542">MAKHSDRNDGSPDGGAGSDTGSSLLPMLVGGLVLVIVGAVIVMTFV</sequence>
<dbReference type="EMBL" id="AHAM01000280">
    <property type="protein sequence ID" value="EHK53190.1"/>
    <property type="molecule type" value="Genomic_DNA"/>
</dbReference>
<protein>
    <submittedName>
        <fullName evidence="2">Uncharacterized protein</fullName>
    </submittedName>
</protein>
<keyword evidence="1" id="KW-0472">Membrane</keyword>
<dbReference type="Proteomes" id="UP000003250">
    <property type="component" value="Unassembled WGS sequence"/>
</dbReference>
<feature type="transmembrane region" description="Helical" evidence="1">
    <location>
        <begin position="24"/>
        <end position="45"/>
    </location>
</feature>
<accession>H0I1C4</accession>